<comment type="caution">
    <text evidence="3">The sequence shown here is derived from an EMBL/GenBank/DDBJ whole genome shotgun (WGS) entry which is preliminary data.</text>
</comment>
<evidence type="ECO:0000259" key="2">
    <source>
        <dbReference type="PROSITE" id="PS50157"/>
    </source>
</evidence>
<dbReference type="Proteomes" id="UP000759537">
    <property type="component" value="Unassembled WGS sequence"/>
</dbReference>
<feature type="domain" description="C2H2-type" evidence="2">
    <location>
        <begin position="96"/>
        <end position="124"/>
    </location>
</feature>
<keyword evidence="1" id="KW-0863">Zinc-finger</keyword>
<keyword evidence="1" id="KW-0862">Zinc</keyword>
<evidence type="ECO:0000313" key="4">
    <source>
        <dbReference type="Proteomes" id="UP000759537"/>
    </source>
</evidence>
<dbReference type="AlphaFoldDB" id="A0A9P5JX50"/>
<protein>
    <recommendedName>
        <fullName evidence="2">C2H2-type domain-containing protein</fullName>
    </recommendedName>
</protein>
<evidence type="ECO:0000256" key="1">
    <source>
        <dbReference type="PROSITE-ProRule" id="PRU00042"/>
    </source>
</evidence>
<reference evidence="3" key="1">
    <citation type="submission" date="2019-10" db="EMBL/GenBank/DDBJ databases">
        <authorList>
            <consortium name="DOE Joint Genome Institute"/>
            <person name="Kuo A."/>
            <person name="Miyauchi S."/>
            <person name="Kiss E."/>
            <person name="Drula E."/>
            <person name="Kohler A."/>
            <person name="Sanchez-Garcia M."/>
            <person name="Andreopoulos B."/>
            <person name="Barry K.W."/>
            <person name="Bonito G."/>
            <person name="Buee M."/>
            <person name="Carver A."/>
            <person name="Chen C."/>
            <person name="Cichocki N."/>
            <person name="Clum A."/>
            <person name="Culley D."/>
            <person name="Crous P.W."/>
            <person name="Fauchery L."/>
            <person name="Girlanda M."/>
            <person name="Hayes R."/>
            <person name="Keri Z."/>
            <person name="LaButti K."/>
            <person name="Lipzen A."/>
            <person name="Lombard V."/>
            <person name="Magnuson J."/>
            <person name="Maillard F."/>
            <person name="Morin E."/>
            <person name="Murat C."/>
            <person name="Nolan M."/>
            <person name="Ohm R."/>
            <person name="Pangilinan J."/>
            <person name="Pereira M."/>
            <person name="Perotto S."/>
            <person name="Peter M."/>
            <person name="Riley R."/>
            <person name="Sitrit Y."/>
            <person name="Stielow B."/>
            <person name="Szollosi G."/>
            <person name="Zifcakova L."/>
            <person name="Stursova M."/>
            <person name="Spatafora J.W."/>
            <person name="Tedersoo L."/>
            <person name="Vaario L.-M."/>
            <person name="Yamada A."/>
            <person name="Yan M."/>
            <person name="Wang P."/>
            <person name="Xu J."/>
            <person name="Bruns T."/>
            <person name="Baldrian P."/>
            <person name="Vilgalys R."/>
            <person name="Henrissat B."/>
            <person name="Grigoriev I.V."/>
            <person name="Hibbett D."/>
            <person name="Nagy L.G."/>
            <person name="Martin F.M."/>
        </authorList>
    </citation>
    <scope>NUCLEOTIDE SEQUENCE</scope>
    <source>
        <strain evidence="3">Prilba</strain>
    </source>
</reference>
<dbReference type="GO" id="GO:0008270">
    <property type="term" value="F:zinc ion binding"/>
    <property type="evidence" value="ECO:0007669"/>
    <property type="project" value="UniProtKB-KW"/>
</dbReference>
<proteinExistence type="predicted"/>
<keyword evidence="4" id="KW-1185">Reference proteome</keyword>
<dbReference type="SMART" id="SM00355">
    <property type="entry name" value="ZnF_C2H2"/>
    <property type="match status" value="4"/>
</dbReference>
<reference evidence="3" key="2">
    <citation type="journal article" date="2020" name="Nat. Commun.">
        <title>Large-scale genome sequencing of mycorrhizal fungi provides insights into the early evolution of symbiotic traits.</title>
        <authorList>
            <person name="Miyauchi S."/>
            <person name="Kiss E."/>
            <person name="Kuo A."/>
            <person name="Drula E."/>
            <person name="Kohler A."/>
            <person name="Sanchez-Garcia M."/>
            <person name="Morin E."/>
            <person name="Andreopoulos B."/>
            <person name="Barry K.W."/>
            <person name="Bonito G."/>
            <person name="Buee M."/>
            <person name="Carver A."/>
            <person name="Chen C."/>
            <person name="Cichocki N."/>
            <person name="Clum A."/>
            <person name="Culley D."/>
            <person name="Crous P.W."/>
            <person name="Fauchery L."/>
            <person name="Girlanda M."/>
            <person name="Hayes R.D."/>
            <person name="Keri Z."/>
            <person name="LaButti K."/>
            <person name="Lipzen A."/>
            <person name="Lombard V."/>
            <person name="Magnuson J."/>
            <person name="Maillard F."/>
            <person name="Murat C."/>
            <person name="Nolan M."/>
            <person name="Ohm R.A."/>
            <person name="Pangilinan J."/>
            <person name="Pereira M.F."/>
            <person name="Perotto S."/>
            <person name="Peter M."/>
            <person name="Pfister S."/>
            <person name="Riley R."/>
            <person name="Sitrit Y."/>
            <person name="Stielow J.B."/>
            <person name="Szollosi G."/>
            <person name="Zifcakova L."/>
            <person name="Stursova M."/>
            <person name="Spatafora J.W."/>
            <person name="Tedersoo L."/>
            <person name="Vaario L.M."/>
            <person name="Yamada A."/>
            <person name="Yan M."/>
            <person name="Wang P."/>
            <person name="Xu J."/>
            <person name="Bruns T."/>
            <person name="Baldrian P."/>
            <person name="Vilgalys R."/>
            <person name="Dunand C."/>
            <person name="Henrissat B."/>
            <person name="Grigoriev I.V."/>
            <person name="Hibbett D."/>
            <person name="Nagy L.G."/>
            <person name="Martin F.M."/>
        </authorList>
    </citation>
    <scope>NUCLEOTIDE SEQUENCE</scope>
    <source>
        <strain evidence="3">Prilba</strain>
    </source>
</reference>
<evidence type="ECO:0000313" key="3">
    <source>
        <dbReference type="EMBL" id="KAF8469838.1"/>
    </source>
</evidence>
<dbReference type="PROSITE" id="PS00028">
    <property type="entry name" value="ZINC_FINGER_C2H2_1"/>
    <property type="match status" value="2"/>
</dbReference>
<dbReference type="EMBL" id="WHVB01000027">
    <property type="protein sequence ID" value="KAF8469838.1"/>
    <property type="molecule type" value="Genomic_DNA"/>
</dbReference>
<organism evidence="3 4">
    <name type="scientific">Russula ochroleuca</name>
    <dbReference type="NCBI Taxonomy" id="152965"/>
    <lineage>
        <taxon>Eukaryota</taxon>
        <taxon>Fungi</taxon>
        <taxon>Dikarya</taxon>
        <taxon>Basidiomycota</taxon>
        <taxon>Agaricomycotina</taxon>
        <taxon>Agaricomycetes</taxon>
        <taxon>Russulales</taxon>
        <taxon>Russulaceae</taxon>
        <taxon>Russula</taxon>
    </lineage>
</organism>
<accession>A0A9P5JX50</accession>
<dbReference type="OrthoDB" id="6077919at2759"/>
<dbReference type="InterPro" id="IPR013087">
    <property type="entry name" value="Znf_C2H2_type"/>
</dbReference>
<name>A0A9P5JX50_9AGAM</name>
<gene>
    <name evidence="3" type="ORF">DFH94DRAFT_772815</name>
</gene>
<dbReference type="PROSITE" id="PS50157">
    <property type="entry name" value="ZINC_FINGER_C2H2_2"/>
    <property type="match status" value="2"/>
</dbReference>
<feature type="domain" description="C2H2-type" evidence="2">
    <location>
        <begin position="146"/>
        <end position="174"/>
    </location>
</feature>
<keyword evidence="1" id="KW-0479">Metal-binding</keyword>
<sequence>MAQITLPYHNVTNDHVSSCHLCKFDIDSPWLATLFISDHEHPMVYCVRCNQSFPNNRVLQQHKENSNAHWICNDCRIDFGSSDSRREHYVKSRKHHYCGECNRLFESDESRVQHMEAKHSYCRMHDRTFITKFGLLSHYSQSSDHHFCTKCGKDFYDEADLWDHADQHHHACLPCRMVSNNPL</sequence>